<reference evidence="1 2" key="1">
    <citation type="submission" date="2007-01" db="EMBL/GenBank/DDBJ databases">
        <authorList>
            <person name="Haygood M."/>
            <person name="Podell S."/>
            <person name="Anderson C."/>
            <person name="Hopkinson B."/>
            <person name="Roe K."/>
            <person name="Barbeau K."/>
            <person name="Gaasterland T."/>
            <person name="Ferriera S."/>
            <person name="Johnson J."/>
            <person name="Kravitz S."/>
            <person name="Beeson K."/>
            <person name="Sutton G."/>
            <person name="Rogers Y.-H."/>
            <person name="Friedman R."/>
            <person name="Frazier M."/>
            <person name="Venter J.C."/>
        </authorList>
    </citation>
    <scope>NUCLEOTIDE SEQUENCE [LARGE SCALE GENOMIC DNA]</scope>
    <source>
        <strain evidence="1 2">ATCC 23134</strain>
    </source>
</reference>
<accession>A1ZEF1</accession>
<evidence type="ECO:0000313" key="1">
    <source>
        <dbReference type="EMBL" id="EAY31459.1"/>
    </source>
</evidence>
<dbReference type="AlphaFoldDB" id="A1ZEF1"/>
<dbReference type="EMBL" id="AAWS01000003">
    <property type="protein sequence ID" value="EAY31459.1"/>
    <property type="molecule type" value="Genomic_DNA"/>
</dbReference>
<protein>
    <submittedName>
        <fullName evidence="1">Uncharacterized protein</fullName>
    </submittedName>
</protein>
<evidence type="ECO:0000313" key="2">
    <source>
        <dbReference type="Proteomes" id="UP000004095"/>
    </source>
</evidence>
<dbReference type="Proteomes" id="UP000004095">
    <property type="component" value="Unassembled WGS sequence"/>
</dbReference>
<comment type="caution">
    <text evidence="1">The sequence shown here is derived from an EMBL/GenBank/DDBJ whole genome shotgun (WGS) entry which is preliminary data.</text>
</comment>
<keyword evidence="2" id="KW-1185">Reference proteome</keyword>
<sequence length="44" mass="5177">MIGDKQLIPKILYYYNFKFNIFIKKAGEVFIHASSAFFVSNLLF</sequence>
<organism evidence="1 2">
    <name type="scientific">Microscilla marina ATCC 23134</name>
    <dbReference type="NCBI Taxonomy" id="313606"/>
    <lineage>
        <taxon>Bacteria</taxon>
        <taxon>Pseudomonadati</taxon>
        <taxon>Bacteroidota</taxon>
        <taxon>Cytophagia</taxon>
        <taxon>Cytophagales</taxon>
        <taxon>Microscillaceae</taxon>
        <taxon>Microscilla</taxon>
    </lineage>
</organism>
<name>A1ZEF1_MICM2</name>
<proteinExistence type="predicted"/>
<gene>
    <name evidence="1" type="ORF">M23134_04292</name>
</gene>